<gene>
    <name evidence="3" type="ordered locus">SVEN_0057</name>
</gene>
<dbReference type="GeneID" id="51860666"/>
<accession>F2R399</accession>
<feature type="transmembrane region" description="Helical" evidence="2">
    <location>
        <begin position="160"/>
        <end position="181"/>
    </location>
</feature>
<organism evidence="3 4">
    <name type="scientific">Streptomyces venezuelae (strain ATCC 10712 / CBS 650.69 / DSM 40230 / JCM 4526 / NBRC 13096 / PD 04745)</name>
    <dbReference type="NCBI Taxonomy" id="953739"/>
    <lineage>
        <taxon>Bacteria</taxon>
        <taxon>Bacillati</taxon>
        <taxon>Actinomycetota</taxon>
        <taxon>Actinomycetes</taxon>
        <taxon>Kitasatosporales</taxon>
        <taxon>Streptomycetaceae</taxon>
        <taxon>Streptomyces</taxon>
    </lineage>
</organism>
<evidence type="ECO:0000256" key="2">
    <source>
        <dbReference type="SAM" id="Phobius"/>
    </source>
</evidence>
<evidence type="ECO:0000256" key="1">
    <source>
        <dbReference type="SAM" id="MobiDB-lite"/>
    </source>
</evidence>
<protein>
    <recommendedName>
        <fullName evidence="5">ABC transporter permease</fullName>
    </recommendedName>
</protein>
<dbReference type="Proteomes" id="UP000006854">
    <property type="component" value="Chromosome"/>
</dbReference>
<feature type="transmembrane region" description="Helical" evidence="2">
    <location>
        <begin position="283"/>
        <end position="304"/>
    </location>
</feature>
<dbReference type="STRING" id="953739.SVEN_0057"/>
<keyword evidence="4" id="KW-1185">Reference proteome</keyword>
<reference evidence="3 4" key="1">
    <citation type="journal article" date="2011" name="BMC Genomics">
        <title>Genome-wide analysis of the role of GlnR in Streptomyces venezuelae provides new insights into global nitrogen regulation in actinomycetes.</title>
        <authorList>
            <person name="Pullan S.T."/>
            <person name="Bibb M.J."/>
            <person name="Merrick M."/>
        </authorList>
    </citation>
    <scope>NUCLEOTIDE SEQUENCE [LARGE SCALE GENOMIC DNA]</scope>
    <source>
        <strain evidence="4">ATCC 10712 / CBS 650.69 / DSM 40230 / JCM 4526 / NBRC 13096 / PD 04745</strain>
    </source>
</reference>
<keyword evidence="2" id="KW-1133">Transmembrane helix</keyword>
<feature type="transmembrane region" description="Helical" evidence="2">
    <location>
        <begin position="228"/>
        <end position="246"/>
    </location>
</feature>
<feature type="region of interest" description="Disordered" evidence="1">
    <location>
        <begin position="1"/>
        <end position="41"/>
    </location>
</feature>
<dbReference type="KEGG" id="sve:SVEN_0057"/>
<dbReference type="eggNOG" id="COG1668">
    <property type="taxonomic scope" value="Bacteria"/>
</dbReference>
<dbReference type="PATRIC" id="fig|953739.5.peg.3073"/>
<feature type="transmembrane region" description="Helical" evidence="2">
    <location>
        <begin position="66"/>
        <end position="85"/>
    </location>
</feature>
<keyword evidence="2" id="KW-0472">Membrane</keyword>
<dbReference type="HOGENOM" id="CLU_051674_1_1_11"/>
<evidence type="ECO:0000313" key="3">
    <source>
        <dbReference type="EMBL" id="CCA53345.1"/>
    </source>
</evidence>
<evidence type="ECO:0000313" key="4">
    <source>
        <dbReference type="Proteomes" id="UP000006854"/>
    </source>
</evidence>
<feature type="transmembrane region" description="Helical" evidence="2">
    <location>
        <begin position="201"/>
        <end position="221"/>
    </location>
</feature>
<keyword evidence="2" id="KW-0812">Transmembrane</keyword>
<dbReference type="AlphaFoldDB" id="F2R399"/>
<dbReference type="RefSeq" id="WP_015031265.1">
    <property type="nucleotide sequence ID" value="NC_018750.1"/>
</dbReference>
<dbReference type="EMBL" id="FR845719">
    <property type="protein sequence ID" value="CCA53345.1"/>
    <property type="molecule type" value="Genomic_DNA"/>
</dbReference>
<sequence>MNRTPSATGTPGTLSSPGTRSTTGSTNSPSATGTLPSPLPAADPRPRFLDLVLSEWVKLRSLRSTWIAYGAAALAVLAFNVGTAYDTAKYWTEEDAADRADFIRDGIPLQLAFNGNAATVMMLALGALGALAIVGEFSTGTIRTTFAAVPARGAVMGAKTVVVAAFATLFGALVAGGSFFLTQAILAGKDLGVPLGHPGAGRVVLASALLAPVCALAGMALGAVVRHTAATMITTVGVLLVLPVVLTDGRHWSATVGHALPYRAWLKLVDFRSLPTDFPWTTGGAWTVYVVWMLAAAAVAIVGVRRRDV</sequence>
<evidence type="ECO:0008006" key="5">
    <source>
        <dbReference type="Google" id="ProtNLM"/>
    </source>
</evidence>
<name>F2R399_STRVP</name>
<feature type="transmembrane region" description="Helical" evidence="2">
    <location>
        <begin position="117"/>
        <end position="139"/>
    </location>
</feature>
<feature type="compositionally biased region" description="Low complexity" evidence="1">
    <location>
        <begin position="1"/>
        <end position="30"/>
    </location>
</feature>
<proteinExistence type="predicted"/>